<protein>
    <submittedName>
        <fullName evidence="2">Uncharacterized protein</fullName>
    </submittedName>
</protein>
<accession>A0ABX2ZR71</accession>
<name>A0ABX2ZR71_9BACI</name>
<evidence type="ECO:0000256" key="1">
    <source>
        <dbReference type="SAM" id="SignalP"/>
    </source>
</evidence>
<keyword evidence="3" id="KW-1185">Reference proteome</keyword>
<feature type="chain" id="PRO_5047112005" evidence="1">
    <location>
        <begin position="24"/>
        <end position="87"/>
    </location>
</feature>
<comment type="caution">
    <text evidence="2">The sequence shown here is derived from an EMBL/GenBank/DDBJ whole genome shotgun (WGS) entry which is preliminary data.</text>
</comment>
<sequence>MKKIVFFVTTFVICLGVSFMAFNDNSLKRTNSTLNEQVRVKTQNEVIADKNINILKLPLPNRDQRKYSVKKLPINRSQIEIQKLNNK</sequence>
<proteinExistence type="predicted"/>
<dbReference type="Proteomes" id="UP000094580">
    <property type="component" value="Unassembled WGS sequence"/>
</dbReference>
<organism evidence="2 3">
    <name type="scientific">Gottfriedia luciferensis</name>
    <dbReference type="NCBI Taxonomy" id="178774"/>
    <lineage>
        <taxon>Bacteria</taxon>
        <taxon>Bacillati</taxon>
        <taxon>Bacillota</taxon>
        <taxon>Bacilli</taxon>
        <taxon>Bacillales</taxon>
        <taxon>Bacillaceae</taxon>
        <taxon>Gottfriedia</taxon>
    </lineage>
</organism>
<evidence type="ECO:0000313" key="3">
    <source>
        <dbReference type="Proteomes" id="UP000094580"/>
    </source>
</evidence>
<dbReference type="RefSeq" id="WP_069034368.1">
    <property type="nucleotide sequence ID" value="NZ_MDKC01000032.1"/>
</dbReference>
<reference evidence="2 3" key="1">
    <citation type="submission" date="2016-07" db="EMBL/GenBank/DDBJ databases">
        <authorList>
            <person name="Townsley L."/>
            <person name="Shank E.A."/>
        </authorList>
    </citation>
    <scope>NUCLEOTIDE SEQUENCE [LARGE SCALE GENOMIC DNA]</scope>
    <source>
        <strain evidence="2 3">CH01</strain>
    </source>
</reference>
<gene>
    <name evidence="2" type="ORF">BED47_08010</name>
</gene>
<keyword evidence="1" id="KW-0732">Signal</keyword>
<feature type="signal peptide" evidence="1">
    <location>
        <begin position="1"/>
        <end position="23"/>
    </location>
</feature>
<dbReference type="EMBL" id="MDKC01000032">
    <property type="protein sequence ID" value="ODG90974.1"/>
    <property type="molecule type" value="Genomic_DNA"/>
</dbReference>
<evidence type="ECO:0000313" key="2">
    <source>
        <dbReference type="EMBL" id="ODG90974.1"/>
    </source>
</evidence>